<evidence type="ECO:0000313" key="1">
    <source>
        <dbReference type="EMBL" id="KAK2089606.1"/>
    </source>
</evidence>
<dbReference type="Proteomes" id="UP001266305">
    <property type="component" value="Unassembled WGS sequence"/>
</dbReference>
<accession>A0ABQ9TXT2</accession>
<reference evidence="1 2" key="1">
    <citation type="submission" date="2023-05" db="EMBL/GenBank/DDBJ databases">
        <title>B98-5 Cell Line De Novo Hybrid Assembly: An Optical Mapping Approach.</title>
        <authorList>
            <person name="Kananen K."/>
            <person name="Auerbach J.A."/>
            <person name="Kautto E."/>
            <person name="Blachly J.S."/>
        </authorList>
    </citation>
    <scope>NUCLEOTIDE SEQUENCE [LARGE SCALE GENOMIC DNA]</scope>
    <source>
        <strain evidence="1">B95-8</strain>
        <tissue evidence="1">Cell line</tissue>
    </source>
</reference>
<dbReference type="EMBL" id="JASSZA010000018">
    <property type="protein sequence ID" value="KAK2089606.1"/>
    <property type="molecule type" value="Genomic_DNA"/>
</dbReference>
<organism evidence="1 2">
    <name type="scientific">Saguinus oedipus</name>
    <name type="common">Cotton-top tamarin</name>
    <name type="synonym">Oedipomidas oedipus</name>
    <dbReference type="NCBI Taxonomy" id="9490"/>
    <lineage>
        <taxon>Eukaryota</taxon>
        <taxon>Metazoa</taxon>
        <taxon>Chordata</taxon>
        <taxon>Craniata</taxon>
        <taxon>Vertebrata</taxon>
        <taxon>Euteleostomi</taxon>
        <taxon>Mammalia</taxon>
        <taxon>Eutheria</taxon>
        <taxon>Euarchontoglires</taxon>
        <taxon>Primates</taxon>
        <taxon>Haplorrhini</taxon>
        <taxon>Platyrrhini</taxon>
        <taxon>Cebidae</taxon>
        <taxon>Callitrichinae</taxon>
        <taxon>Saguinus</taxon>
    </lineage>
</organism>
<keyword evidence="2" id="KW-1185">Reference proteome</keyword>
<sequence>MTPLNKPFKAEYSWRLCDITGLDEKQLKLEKGSKLEHRNAQHIHPNTLLQCISKSSYAMCGSQYVSEQFLELEGFQWDEEGGTCEGVNFKPTHKLKRWTLLELVPFGTKNIPLPPGARIDRDKPCQIPLSRLEIPGYC</sequence>
<gene>
    <name evidence="1" type="ORF">P7K49_032272</name>
</gene>
<proteinExistence type="predicted"/>
<name>A0ABQ9TXT2_SAGOE</name>
<comment type="caution">
    <text evidence="1">The sequence shown here is derived from an EMBL/GenBank/DDBJ whole genome shotgun (WGS) entry which is preliminary data.</text>
</comment>
<evidence type="ECO:0000313" key="2">
    <source>
        <dbReference type="Proteomes" id="UP001266305"/>
    </source>
</evidence>
<protein>
    <submittedName>
        <fullName evidence="1">Uncharacterized protein</fullName>
    </submittedName>
</protein>